<evidence type="ECO:0000313" key="2">
    <source>
        <dbReference type="EMBL" id="QHS84755.1"/>
    </source>
</evidence>
<name>A0A6C0AZX1_9ZZZZ</name>
<dbReference type="Pfam" id="PF00266">
    <property type="entry name" value="Aminotran_5"/>
    <property type="match status" value="2"/>
</dbReference>
<organism evidence="2">
    <name type="scientific">viral metagenome</name>
    <dbReference type="NCBI Taxonomy" id="1070528"/>
    <lineage>
        <taxon>unclassified sequences</taxon>
        <taxon>metagenomes</taxon>
        <taxon>organismal metagenomes</taxon>
    </lineage>
</organism>
<dbReference type="PANTHER" id="PTHR43586:SF21">
    <property type="entry name" value="PYRIDOXAL PHOSPHATE (PLP)-DEPENDENT ASPARTATE AMINOTRANSFERASE SUPERFAMILY"/>
    <property type="match status" value="1"/>
</dbReference>
<dbReference type="GO" id="GO:0051213">
    <property type="term" value="F:dioxygenase activity"/>
    <property type="evidence" value="ECO:0007669"/>
    <property type="project" value="InterPro"/>
</dbReference>
<dbReference type="EMBL" id="MN738812">
    <property type="protein sequence ID" value="QHS84755.1"/>
    <property type="molecule type" value="Genomic_DNA"/>
</dbReference>
<dbReference type="PANTHER" id="PTHR43586">
    <property type="entry name" value="CYSTEINE DESULFURASE"/>
    <property type="match status" value="1"/>
</dbReference>
<dbReference type="InterPro" id="IPR015422">
    <property type="entry name" value="PyrdxlP-dep_Trfase_small"/>
</dbReference>
<dbReference type="AlphaFoldDB" id="A0A6C0AZX1"/>
<dbReference type="InterPro" id="IPR000192">
    <property type="entry name" value="Aminotrans_V_dom"/>
</dbReference>
<protein>
    <recommendedName>
        <fullName evidence="1">Aminotransferase class V domain-containing protein</fullName>
    </recommendedName>
</protein>
<accession>A0A6C0AZX1</accession>
<dbReference type="InterPro" id="IPR015424">
    <property type="entry name" value="PyrdxlP-dep_Trfase"/>
</dbReference>
<dbReference type="InterPro" id="IPR015421">
    <property type="entry name" value="PyrdxlP-dep_Trfase_major"/>
</dbReference>
<dbReference type="InterPro" id="IPR018724">
    <property type="entry name" value="2OG-Fe_dioxygenase"/>
</dbReference>
<reference evidence="2" key="1">
    <citation type="journal article" date="2020" name="Nature">
        <title>Giant virus diversity and host interactions through global metagenomics.</title>
        <authorList>
            <person name="Schulz F."/>
            <person name="Roux S."/>
            <person name="Paez-Espino D."/>
            <person name="Jungbluth S."/>
            <person name="Walsh D.A."/>
            <person name="Denef V.J."/>
            <person name="McMahon K.D."/>
            <person name="Konstantinidis K.T."/>
            <person name="Eloe-Fadrosh E.A."/>
            <person name="Kyrpides N.C."/>
            <person name="Woyke T."/>
        </authorList>
    </citation>
    <scope>NUCLEOTIDE SEQUENCE</scope>
    <source>
        <strain evidence="2">GVMAG-S-ERX556022-25</strain>
    </source>
</reference>
<proteinExistence type="predicted"/>
<feature type="domain" description="Aminotransferase class V" evidence="1">
    <location>
        <begin position="16"/>
        <end position="234"/>
    </location>
</feature>
<dbReference type="SUPFAM" id="SSF53383">
    <property type="entry name" value="PLP-dependent transferases"/>
    <property type="match status" value="1"/>
</dbReference>
<evidence type="ECO:0000259" key="1">
    <source>
        <dbReference type="Pfam" id="PF00266"/>
    </source>
</evidence>
<dbReference type="Pfam" id="PF10014">
    <property type="entry name" value="2OG-Fe_Oxy_2"/>
    <property type="match status" value="1"/>
</dbReference>
<dbReference type="Gene3D" id="3.40.640.10">
    <property type="entry name" value="Type I PLP-dependent aspartate aminotransferase-like (Major domain)"/>
    <property type="match status" value="1"/>
</dbReference>
<dbReference type="Gene3D" id="2.60.120.620">
    <property type="entry name" value="q2cbj1_9rhob like domain"/>
    <property type="match status" value="1"/>
</dbReference>
<feature type="domain" description="Aminotransferase class V" evidence="1">
    <location>
        <begin position="300"/>
        <end position="401"/>
    </location>
</feature>
<sequence>MYRNFFPSINKYNKIIFCDNAGGSQLPEQVLNKTAKFLVNNYVQPNSNNILSKKITNDINKIKIFTNKIINNKNGNIVYGSSSTQLFYNLANSLDNNLLSKKSNIILHNFSHESPISPFERICKKNNTEIKWWNLENNKDKYFLNYDNLFNKIDDNTSLLVLPHVSNILGNILDIKYLNEECKKINRNVKILVDGVAFLPHGLIDVNDLGIDYYGISFYKFCGLRVSALYIKDIEEIENQNHYFFNNCNKDHITKKLELGGWNFESASSLLGLNDYIFDISKEYNSNNNSKNLSRKQIKFAMDKITNYENSLTKEFYKNINNNNEIKILENGNKNKIPLFSLLFNNYKSYNINLILNELGLICNNSTFYCDRLFDDLNLCKKNGVLRISLMHYNTISEVKKICSYLNMFKKFNLNFSFEEYNIKPTLLVKDSFNLLKKDNYYDNERYRAFSLINIKNIDSMKVVGDLNFYQSSDYNNYNGNTLRKYQNINNNLLNDSSFKKYITVFKNKITKESGEKPKFIQIHQIRVNANCNDNKVTPEGIHQDGFNIIGILCINRVNIKDGINNFYDKNKTQIYSKMMESGDFIILNDNDNFHDVTDIKVNNSDQIAYRDVFIFTSIS</sequence>
<dbReference type="Gene3D" id="3.90.1150.10">
    <property type="entry name" value="Aspartate Aminotransferase, domain 1"/>
    <property type="match status" value="1"/>
</dbReference>